<accession>A0A9Q0FV66</accession>
<evidence type="ECO:0000256" key="1">
    <source>
        <dbReference type="ARBA" id="ARBA00004651"/>
    </source>
</evidence>
<reference evidence="10" key="1">
    <citation type="submission" date="2022-02" db="EMBL/GenBank/DDBJ databases">
        <authorList>
            <person name="Henning P.M."/>
            <person name="McCubbin A.G."/>
            <person name="Shore J.S."/>
        </authorList>
    </citation>
    <scope>NUCLEOTIDE SEQUENCE</scope>
    <source>
        <strain evidence="10">F60SS</strain>
        <tissue evidence="10">Leaves</tissue>
    </source>
</reference>
<feature type="transmembrane region" description="Helical" evidence="8">
    <location>
        <begin position="168"/>
        <end position="190"/>
    </location>
</feature>
<evidence type="ECO:0000256" key="5">
    <source>
        <dbReference type="ARBA" id="ARBA00022692"/>
    </source>
</evidence>
<dbReference type="PANTHER" id="PTHR36488:SF8">
    <property type="entry name" value="CASP-LIKE PROTEIN 1U1"/>
    <property type="match status" value="1"/>
</dbReference>
<comment type="caution">
    <text evidence="10">The sequence shown here is derived from an EMBL/GenBank/DDBJ whole genome shotgun (WGS) entry which is preliminary data.</text>
</comment>
<keyword evidence="4 8" id="KW-1003">Cell membrane</keyword>
<dbReference type="EMBL" id="JAKUCV010003644">
    <property type="protein sequence ID" value="KAJ4838133.1"/>
    <property type="molecule type" value="Genomic_DNA"/>
</dbReference>
<dbReference type="InterPro" id="IPR044173">
    <property type="entry name" value="CASPL"/>
</dbReference>
<evidence type="ECO:0000256" key="4">
    <source>
        <dbReference type="ARBA" id="ARBA00022475"/>
    </source>
</evidence>
<feature type="domain" description="Casparian strip membrane protein" evidence="9">
    <location>
        <begin position="25"/>
        <end position="180"/>
    </location>
</feature>
<evidence type="ECO:0000256" key="6">
    <source>
        <dbReference type="ARBA" id="ARBA00022989"/>
    </source>
</evidence>
<keyword evidence="5 8" id="KW-0812">Transmembrane</keyword>
<dbReference type="OrthoDB" id="610574at2759"/>
<evidence type="ECO:0000313" key="10">
    <source>
        <dbReference type="EMBL" id="KAJ4838133.1"/>
    </source>
</evidence>
<evidence type="ECO:0000259" key="9">
    <source>
        <dbReference type="Pfam" id="PF04535"/>
    </source>
</evidence>
<proteinExistence type="inferred from homology"/>
<dbReference type="PANTHER" id="PTHR36488">
    <property type="entry name" value="CASP-LIKE PROTEIN 1U1"/>
    <property type="match status" value="1"/>
</dbReference>
<sequence length="206" mass="21775">MALQNGEDKVEDGSFSLKSLGLHDGKWVLLILRVAACLATASATIVMALNKETKSFVIATIGTTPLRATITAKFYHTPAFVFFVVANGMATIHNLAMILGNTFAQKLHGKGVLRLAIIAAILDMMTVGLVSGGVNAAAFMAELGKNGNAHARWDKICDKFDTFCDHAAGALLASLLALLFLFIISAFSIIKASNSIKYCSPLNVGG</sequence>
<dbReference type="GO" id="GO:0005886">
    <property type="term" value="C:plasma membrane"/>
    <property type="evidence" value="ECO:0007669"/>
    <property type="project" value="UniProtKB-SubCell"/>
</dbReference>
<dbReference type="InterPro" id="IPR006459">
    <property type="entry name" value="CASP/CASPL"/>
</dbReference>
<gene>
    <name evidence="10" type="ORF">Tsubulata_037572</name>
</gene>
<comment type="similarity">
    <text evidence="2 8">Belongs to the Casparian strip membrane proteins (CASP) family.</text>
</comment>
<comment type="subunit">
    <text evidence="3 8">Homodimer and heterodimers.</text>
</comment>
<dbReference type="Pfam" id="PF04535">
    <property type="entry name" value="CASP_dom"/>
    <property type="match status" value="1"/>
</dbReference>
<evidence type="ECO:0000256" key="2">
    <source>
        <dbReference type="ARBA" id="ARBA00007651"/>
    </source>
</evidence>
<evidence type="ECO:0000256" key="7">
    <source>
        <dbReference type="ARBA" id="ARBA00023136"/>
    </source>
</evidence>
<comment type="subcellular location">
    <subcellularLocation>
        <location evidence="1 8">Cell membrane</location>
        <topology evidence="1 8">Multi-pass membrane protein</topology>
    </subcellularLocation>
</comment>
<organism evidence="10 11">
    <name type="scientific">Turnera subulata</name>
    <dbReference type="NCBI Taxonomy" id="218843"/>
    <lineage>
        <taxon>Eukaryota</taxon>
        <taxon>Viridiplantae</taxon>
        <taxon>Streptophyta</taxon>
        <taxon>Embryophyta</taxon>
        <taxon>Tracheophyta</taxon>
        <taxon>Spermatophyta</taxon>
        <taxon>Magnoliopsida</taxon>
        <taxon>eudicotyledons</taxon>
        <taxon>Gunneridae</taxon>
        <taxon>Pentapetalae</taxon>
        <taxon>rosids</taxon>
        <taxon>fabids</taxon>
        <taxon>Malpighiales</taxon>
        <taxon>Passifloraceae</taxon>
        <taxon>Turnera</taxon>
    </lineage>
</organism>
<feature type="transmembrane region" description="Helical" evidence="8">
    <location>
        <begin position="80"/>
        <end position="100"/>
    </location>
</feature>
<evidence type="ECO:0000313" key="11">
    <source>
        <dbReference type="Proteomes" id="UP001141552"/>
    </source>
</evidence>
<keyword evidence="11" id="KW-1185">Reference proteome</keyword>
<feature type="transmembrane region" description="Helical" evidence="8">
    <location>
        <begin position="112"/>
        <end position="134"/>
    </location>
</feature>
<feature type="transmembrane region" description="Helical" evidence="8">
    <location>
        <begin position="27"/>
        <end position="49"/>
    </location>
</feature>
<dbReference type="NCBIfam" id="TIGR01569">
    <property type="entry name" value="A_tha_TIGR01569"/>
    <property type="match status" value="1"/>
</dbReference>
<evidence type="ECO:0000256" key="8">
    <source>
        <dbReference type="RuleBase" id="RU361233"/>
    </source>
</evidence>
<name>A0A9Q0FV66_9ROSI</name>
<dbReference type="Proteomes" id="UP001141552">
    <property type="component" value="Unassembled WGS sequence"/>
</dbReference>
<keyword evidence="7 8" id="KW-0472">Membrane</keyword>
<dbReference type="AlphaFoldDB" id="A0A9Q0FV66"/>
<keyword evidence="6 8" id="KW-1133">Transmembrane helix</keyword>
<protein>
    <recommendedName>
        <fullName evidence="8">CASP-like protein</fullName>
    </recommendedName>
</protein>
<reference evidence="10" key="2">
    <citation type="journal article" date="2023" name="Plants (Basel)">
        <title>Annotation of the Turnera subulata (Passifloraceae) Draft Genome Reveals the S-Locus Evolved after the Divergence of Turneroideae from Passifloroideae in a Stepwise Manner.</title>
        <authorList>
            <person name="Henning P.M."/>
            <person name="Roalson E.H."/>
            <person name="Mir W."/>
            <person name="McCubbin A.G."/>
            <person name="Shore J.S."/>
        </authorList>
    </citation>
    <scope>NUCLEOTIDE SEQUENCE</scope>
    <source>
        <strain evidence="10">F60SS</strain>
    </source>
</reference>
<dbReference type="InterPro" id="IPR006702">
    <property type="entry name" value="CASP_dom"/>
</dbReference>
<evidence type="ECO:0000256" key="3">
    <source>
        <dbReference type="ARBA" id="ARBA00011489"/>
    </source>
</evidence>
<feature type="non-terminal residue" evidence="10">
    <location>
        <position position="1"/>
    </location>
</feature>